<organism evidence="4 5">
    <name type="scientific">Cylindrobasidium torrendii FP15055 ss-10</name>
    <dbReference type="NCBI Taxonomy" id="1314674"/>
    <lineage>
        <taxon>Eukaryota</taxon>
        <taxon>Fungi</taxon>
        <taxon>Dikarya</taxon>
        <taxon>Basidiomycota</taxon>
        <taxon>Agaricomycotina</taxon>
        <taxon>Agaricomycetes</taxon>
        <taxon>Agaricomycetidae</taxon>
        <taxon>Agaricales</taxon>
        <taxon>Marasmiineae</taxon>
        <taxon>Physalacriaceae</taxon>
        <taxon>Cylindrobasidium</taxon>
    </lineage>
</organism>
<dbReference type="InterPro" id="IPR050559">
    <property type="entry name" value="P-Pant_transferase_sf"/>
</dbReference>
<evidence type="ECO:0000313" key="5">
    <source>
        <dbReference type="Proteomes" id="UP000054007"/>
    </source>
</evidence>
<dbReference type="AlphaFoldDB" id="A0A0D7BKJ4"/>
<evidence type="ECO:0000256" key="1">
    <source>
        <dbReference type="ARBA" id="ARBA00013172"/>
    </source>
</evidence>
<feature type="region of interest" description="Disordered" evidence="3">
    <location>
        <begin position="1"/>
        <end position="24"/>
    </location>
</feature>
<dbReference type="GO" id="GO:0008897">
    <property type="term" value="F:holo-[acyl-carrier-protein] synthase activity"/>
    <property type="evidence" value="ECO:0007669"/>
    <property type="project" value="UniProtKB-EC"/>
</dbReference>
<keyword evidence="5" id="KW-1185">Reference proteome</keyword>
<protein>
    <recommendedName>
        <fullName evidence="1">holo-[acyl-carrier-protein] synthase</fullName>
        <ecNumber evidence="1">2.7.8.7</ecNumber>
    </recommendedName>
</protein>
<evidence type="ECO:0000256" key="2">
    <source>
        <dbReference type="ARBA" id="ARBA00022679"/>
    </source>
</evidence>
<evidence type="ECO:0000256" key="3">
    <source>
        <dbReference type="SAM" id="MobiDB-lite"/>
    </source>
</evidence>
<dbReference type="GO" id="GO:0019878">
    <property type="term" value="P:lysine biosynthetic process via aminoadipic acid"/>
    <property type="evidence" value="ECO:0007669"/>
    <property type="project" value="TreeGrafter"/>
</dbReference>
<dbReference type="EMBL" id="KN880460">
    <property type="protein sequence ID" value="KIY70992.1"/>
    <property type="molecule type" value="Genomic_DNA"/>
</dbReference>
<gene>
    <name evidence="4" type="ORF">CYLTODRAFT_346712</name>
</gene>
<feature type="compositionally biased region" description="Polar residues" evidence="3">
    <location>
        <begin position="10"/>
        <end position="24"/>
    </location>
</feature>
<sequence length="312" mass="35932">MPNPVPNQAPPQLQNVPPAQQSVSRPPEFPILIWMLSLNREYTVEEYEACYAFLREFLPHVPLGAHNPEDPNSFRYCVTQLLPVLMMRHRRIPRSKWRDNITQNGKHWIEQMQDGMPPEKFLWSMIGYHIECGPSLCGIAMTQGTQKRVINIGLGIKQVAVEPRGVPVLAFIESIRHKLTASEFDKLVPMVDGEQTALKRAFILLALKESYIHAVGQPLGFDYSRLEFNVPENKVWGDNFPLQGWEFRIWTVDIGVARGENLVEEKYICACAFFRGSKESVFLWEDQKRKLESWVQFVDIDQMIKVIPKLAA</sequence>
<reference evidence="4 5" key="1">
    <citation type="journal article" date="2015" name="Fungal Genet. Biol.">
        <title>Evolution of novel wood decay mechanisms in Agaricales revealed by the genome sequences of Fistulina hepatica and Cylindrobasidium torrendii.</title>
        <authorList>
            <person name="Floudas D."/>
            <person name="Held B.W."/>
            <person name="Riley R."/>
            <person name="Nagy L.G."/>
            <person name="Koehler G."/>
            <person name="Ransdell A.S."/>
            <person name="Younus H."/>
            <person name="Chow J."/>
            <person name="Chiniquy J."/>
            <person name="Lipzen A."/>
            <person name="Tritt A."/>
            <person name="Sun H."/>
            <person name="Haridas S."/>
            <person name="LaButti K."/>
            <person name="Ohm R.A."/>
            <person name="Kues U."/>
            <person name="Blanchette R.A."/>
            <person name="Grigoriev I.V."/>
            <person name="Minto R.E."/>
            <person name="Hibbett D.S."/>
        </authorList>
    </citation>
    <scope>NUCLEOTIDE SEQUENCE [LARGE SCALE GENOMIC DNA]</scope>
    <source>
        <strain evidence="4 5">FP15055 ss-10</strain>
    </source>
</reference>
<dbReference type="GO" id="GO:0005829">
    <property type="term" value="C:cytosol"/>
    <property type="evidence" value="ECO:0007669"/>
    <property type="project" value="TreeGrafter"/>
</dbReference>
<dbReference type="PANTHER" id="PTHR12215:SF10">
    <property type="entry name" value="L-AMINOADIPATE-SEMIALDEHYDE DEHYDROGENASE-PHOSPHOPANTETHEINYL TRANSFERASE"/>
    <property type="match status" value="1"/>
</dbReference>
<dbReference type="InterPro" id="IPR037143">
    <property type="entry name" value="4-PPantetheinyl_Trfase_dom_sf"/>
</dbReference>
<name>A0A0D7BKJ4_9AGAR</name>
<evidence type="ECO:0000313" key="4">
    <source>
        <dbReference type="EMBL" id="KIY70992.1"/>
    </source>
</evidence>
<dbReference type="STRING" id="1314674.A0A0D7BKJ4"/>
<dbReference type="Gene3D" id="3.90.470.20">
    <property type="entry name" value="4'-phosphopantetheinyl transferase domain"/>
    <property type="match status" value="1"/>
</dbReference>
<accession>A0A0D7BKJ4</accession>
<keyword evidence="2" id="KW-0808">Transferase</keyword>
<dbReference type="Proteomes" id="UP000054007">
    <property type="component" value="Unassembled WGS sequence"/>
</dbReference>
<dbReference type="OrthoDB" id="26719at2759"/>
<dbReference type="GO" id="GO:0000287">
    <property type="term" value="F:magnesium ion binding"/>
    <property type="evidence" value="ECO:0007669"/>
    <property type="project" value="InterPro"/>
</dbReference>
<proteinExistence type="predicted"/>
<dbReference type="EC" id="2.7.8.7" evidence="1"/>
<dbReference type="PANTHER" id="PTHR12215">
    <property type="entry name" value="PHOSPHOPANTETHEINE TRANSFERASE"/>
    <property type="match status" value="1"/>
</dbReference>